<dbReference type="CDD" id="cd07177">
    <property type="entry name" value="terB_like"/>
    <property type="match status" value="1"/>
</dbReference>
<dbReference type="SUPFAM" id="SSF158682">
    <property type="entry name" value="TerB-like"/>
    <property type="match status" value="1"/>
</dbReference>
<dbReference type="InterPro" id="IPR029024">
    <property type="entry name" value="TerB-like"/>
</dbReference>
<sequence length="302" mass="31893">MRDVSPGEAGLLASFGEVERVVADPVRFKLRLGIGEDAYASLRLKKNVFRLWDLVSWGGTGAAAASSKIVATTFFAPSGLAALLGFGTAVTPVGWVVAAALGSASAWYGVSRLLGSVEGKRVDTIPRFINTPIDVLGMALFDLMGALAIRIAAVDGKIETCEVDAIVEHFVADWGLERAYVERALAVLSAGAGKTSIRELARQLATFQSQNPDCNTAAMRTTLIAFLSDVALSDGMLDEREELAIEAVAAIMKAPSRGPVERLRRGTSDAWAATSRMVNGVAKLAAAVELRPAAFRGTNKPD</sequence>
<reference evidence="2 3" key="1">
    <citation type="journal article" date="2013" name="Int. J. Syst. Evol. Microbiol.">
        <title>Sphingomonas kyungheensis sp. nov., a bacterium with ginsenoside-converting activity isolated from soil of a ginseng field.</title>
        <authorList>
            <person name="Son H.M."/>
            <person name="Yang J.E."/>
            <person name="Park Y."/>
            <person name="Han C.K."/>
            <person name="Kim S.G."/>
            <person name="Kook M."/>
            <person name="Yi T.H."/>
        </authorList>
    </citation>
    <scope>NUCLEOTIDE SEQUENCE [LARGE SCALE GENOMIC DNA]</scope>
    <source>
        <strain evidence="2 3">LMG 26582</strain>
    </source>
</reference>
<feature type="domain" description="Co-chaperone DjlA N-terminal" evidence="1">
    <location>
        <begin position="145"/>
        <end position="253"/>
    </location>
</feature>
<dbReference type="RefSeq" id="WP_336546126.1">
    <property type="nucleotide sequence ID" value="NZ_JBBBDM010000016.1"/>
</dbReference>
<proteinExistence type="predicted"/>
<dbReference type="Pfam" id="PF05099">
    <property type="entry name" value="TerB"/>
    <property type="match status" value="1"/>
</dbReference>
<evidence type="ECO:0000313" key="2">
    <source>
        <dbReference type="EMBL" id="MEI5688951.1"/>
    </source>
</evidence>
<dbReference type="Proteomes" id="UP001367771">
    <property type="component" value="Unassembled WGS sequence"/>
</dbReference>
<dbReference type="EMBL" id="JBBBDM010000016">
    <property type="protein sequence ID" value="MEI5688951.1"/>
    <property type="molecule type" value="Genomic_DNA"/>
</dbReference>
<organism evidence="2 3">
    <name type="scientific">Sphingomonas kyungheensis</name>
    <dbReference type="NCBI Taxonomy" id="1069987"/>
    <lineage>
        <taxon>Bacteria</taxon>
        <taxon>Pseudomonadati</taxon>
        <taxon>Pseudomonadota</taxon>
        <taxon>Alphaproteobacteria</taxon>
        <taxon>Sphingomonadales</taxon>
        <taxon>Sphingomonadaceae</taxon>
        <taxon>Sphingomonas</taxon>
    </lineage>
</organism>
<name>A0ABU8H7K4_9SPHN</name>
<gene>
    <name evidence="2" type="ORF">V8201_17805</name>
</gene>
<dbReference type="InterPro" id="IPR007791">
    <property type="entry name" value="DjlA_N"/>
</dbReference>
<comment type="caution">
    <text evidence="2">The sequence shown here is derived from an EMBL/GenBank/DDBJ whole genome shotgun (WGS) entry which is preliminary data.</text>
</comment>
<accession>A0ABU8H7K4</accession>
<protein>
    <submittedName>
        <fullName evidence="2">TerB family tellurite resistance protein</fullName>
    </submittedName>
</protein>
<evidence type="ECO:0000313" key="3">
    <source>
        <dbReference type="Proteomes" id="UP001367771"/>
    </source>
</evidence>
<dbReference type="Gene3D" id="1.10.3680.10">
    <property type="entry name" value="TerB-like"/>
    <property type="match status" value="1"/>
</dbReference>
<keyword evidence="3" id="KW-1185">Reference proteome</keyword>
<evidence type="ECO:0000259" key="1">
    <source>
        <dbReference type="Pfam" id="PF05099"/>
    </source>
</evidence>